<evidence type="ECO:0000313" key="1">
    <source>
        <dbReference type="EMBL" id="EMC97056.1"/>
    </source>
</evidence>
<accession>M2MK41</accession>
<keyword evidence="2" id="KW-1185">Reference proteome</keyword>
<dbReference type="Proteomes" id="UP000011761">
    <property type="component" value="Unassembled WGS sequence"/>
</dbReference>
<dbReference type="EMBL" id="KB445554">
    <property type="protein sequence ID" value="EMC97056.1"/>
    <property type="molecule type" value="Genomic_DNA"/>
</dbReference>
<name>M2MK41_BAUPA</name>
<protein>
    <submittedName>
        <fullName evidence="1">Uncharacterized protein</fullName>
    </submittedName>
</protein>
<reference evidence="1 2" key="1">
    <citation type="journal article" date="2012" name="PLoS Pathog.">
        <title>Diverse lifestyles and strategies of plant pathogenesis encoded in the genomes of eighteen Dothideomycetes fungi.</title>
        <authorList>
            <person name="Ohm R.A."/>
            <person name="Feau N."/>
            <person name="Henrissat B."/>
            <person name="Schoch C.L."/>
            <person name="Horwitz B.A."/>
            <person name="Barry K.W."/>
            <person name="Condon B.J."/>
            <person name="Copeland A.C."/>
            <person name="Dhillon B."/>
            <person name="Glaser F."/>
            <person name="Hesse C.N."/>
            <person name="Kosti I."/>
            <person name="LaButti K."/>
            <person name="Lindquist E.A."/>
            <person name="Lucas S."/>
            <person name="Salamov A.A."/>
            <person name="Bradshaw R.E."/>
            <person name="Ciuffetti L."/>
            <person name="Hamelin R.C."/>
            <person name="Kema G.H.J."/>
            <person name="Lawrence C."/>
            <person name="Scott J.A."/>
            <person name="Spatafora J.W."/>
            <person name="Turgeon B.G."/>
            <person name="de Wit P.J.G.M."/>
            <person name="Zhong S."/>
            <person name="Goodwin S.B."/>
            <person name="Grigoriev I.V."/>
        </authorList>
    </citation>
    <scope>NUCLEOTIDE SEQUENCE [LARGE SCALE GENOMIC DNA]</scope>
    <source>
        <strain evidence="1 2">UAMH 10762</strain>
    </source>
</reference>
<dbReference type="KEGG" id="bcom:BAUCODRAFT_436535"/>
<dbReference type="GeneID" id="19114319"/>
<dbReference type="AlphaFoldDB" id="M2MK41"/>
<organism evidence="1 2">
    <name type="scientific">Baudoinia panamericana (strain UAMH 10762)</name>
    <name type="common">Angels' share fungus</name>
    <name type="synonym">Baudoinia compniacensis (strain UAMH 10762)</name>
    <dbReference type="NCBI Taxonomy" id="717646"/>
    <lineage>
        <taxon>Eukaryota</taxon>
        <taxon>Fungi</taxon>
        <taxon>Dikarya</taxon>
        <taxon>Ascomycota</taxon>
        <taxon>Pezizomycotina</taxon>
        <taxon>Dothideomycetes</taxon>
        <taxon>Dothideomycetidae</taxon>
        <taxon>Mycosphaerellales</taxon>
        <taxon>Teratosphaeriaceae</taxon>
        <taxon>Baudoinia</taxon>
    </lineage>
</organism>
<evidence type="ECO:0000313" key="2">
    <source>
        <dbReference type="Proteomes" id="UP000011761"/>
    </source>
</evidence>
<sequence>MERSRLKNLSTIRSPRTLLQHLCDNRPIAAITAWTPWRQLHICTRARTLSPRGGLHERKGTARQSDRRMDIFSGPIALAMQLRA</sequence>
<proteinExistence type="predicted"/>
<dbReference type="HOGENOM" id="CLU_2527104_0_0_1"/>
<gene>
    <name evidence="1" type="ORF">BAUCODRAFT_436535</name>
</gene>
<dbReference type="RefSeq" id="XP_007675626.1">
    <property type="nucleotide sequence ID" value="XM_007677436.1"/>
</dbReference>